<dbReference type="UniPathway" id="UPA00554">
    <property type="reaction ID" value="UER00611"/>
</dbReference>
<evidence type="ECO:0000256" key="5">
    <source>
        <dbReference type="ARBA" id="ARBA00023027"/>
    </source>
</evidence>
<dbReference type="Pfam" id="PF02866">
    <property type="entry name" value="Ldh_1_C"/>
    <property type="match status" value="1"/>
</dbReference>
<comment type="similarity">
    <text evidence="2 7">Belongs to the LDH/MDH superfamily. LDH family.</text>
</comment>
<feature type="domain" description="Lactate/malate dehydrogenase N-terminal" evidence="10">
    <location>
        <begin position="3"/>
        <end position="140"/>
    </location>
</feature>
<feature type="domain" description="Lactate/malate dehydrogenase C-terminal" evidence="11">
    <location>
        <begin position="143"/>
        <end position="304"/>
    </location>
</feature>
<comment type="pathway">
    <text evidence="1 7">Fermentation; pyruvate fermentation to lactate; (S)-lactate from pyruvate: step 1/1.</text>
</comment>
<feature type="binding site" evidence="7">
    <location>
        <position position="80"/>
    </location>
    <ligand>
        <name>substrate</name>
    </ligand>
</feature>
<reference evidence="12" key="1">
    <citation type="journal article" date="2020" name="mSystems">
        <title>Genome- and Community-Level Interaction Insights into Carbon Utilization and Element Cycling Functions of Hydrothermarchaeota in Hydrothermal Sediment.</title>
        <authorList>
            <person name="Zhou Z."/>
            <person name="Liu Y."/>
            <person name="Xu W."/>
            <person name="Pan J."/>
            <person name="Luo Z.H."/>
            <person name="Li M."/>
        </authorList>
    </citation>
    <scope>NUCLEOTIDE SEQUENCE [LARGE SCALE GENOMIC DNA]</scope>
    <source>
        <strain evidence="12">SpSt-300</strain>
    </source>
</reference>
<feature type="binding site" evidence="9">
    <location>
        <position position="93"/>
    </location>
    <ligand>
        <name>NAD(+)</name>
        <dbReference type="ChEBI" id="CHEBI:57540"/>
    </ligand>
</feature>
<protein>
    <recommendedName>
        <fullName evidence="3 7">L-lactate dehydrogenase</fullName>
        <shortName evidence="7">L-LDH</shortName>
        <ecNumber evidence="3 7">1.1.1.27</ecNumber>
    </recommendedName>
</protein>
<comment type="subunit">
    <text evidence="7">Homotetramer.</text>
</comment>
<feature type="binding site" evidence="7">
    <location>
        <begin position="118"/>
        <end position="121"/>
    </location>
    <ligand>
        <name>substrate</name>
    </ligand>
</feature>
<sequence>MAKIAVIGTGAVGATAAYTLITSDLAEEIVLLDINRSRAEGEALDLGDSTAFTGPVLVYAGDYPDCGNADIVIFTAGAGQRPGESRLALAERNHSILRDVLTKLAVHWRDGLLLIVTNPVDVLTYAAAKLTGLESARVLGSGTILDSARFRYALSAYAGVDARSIHAYVIGEHGDSAVPLWSRATVAGISFDDFCRQKGIASPDREAITAAIRQAAYRIIERKGATYYAIGLGIRRICEAILKDQKSVLTVSGLCEGQYGYRDTAFSLPVVVGKNGQGAALELPLDTEEESALRKSVAVLKTAQERLGL</sequence>
<comment type="function">
    <text evidence="7">Catalyzes the conversion of lactate to pyruvate.</text>
</comment>
<dbReference type="NCBIfam" id="NF000824">
    <property type="entry name" value="PRK00066.1"/>
    <property type="match status" value="1"/>
</dbReference>
<dbReference type="EC" id="1.1.1.27" evidence="3 7"/>
<evidence type="ECO:0000256" key="9">
    <source>
        <dbReference type="PIRSR" id="PIRSR000102-3"/>
    </source>
</evidence>
<dbReference type="Pfam" id="PF00056">
    <property type="entry name" value="Ldh_1_N"/>
    <property type="match status" value="1"/>
</dbReference>
<dbReference type="GO" id="GO:0006096">
    <property type="term" value="P:glycolytic process"/>
    <property type="evidence" value="ECO:0007669"/>
    <property type="project" value="UniProtKB-UniRule"/>
</dbReference>
<accession>A0A7C2J066</accession>
<feature type="binding site" evidence="7">
    <location>
        <position position="141"/>
    </location>
    <ligand>
        <name>NAD(+)</name>
        <dbReference type="ChEBI" id="CHEBI:57540"/>
    </ligand>
</feature>
<dbReference type="HAMAP" id="MF_00488">
    <property type="entry name" value="Lactate_dehydrog"/>
    <property type="match status" value="1"/>
</dbReference>
<comment type="subcellular location">
    <subcellularLocation>
        <location evidence="7">Cytoplasm</location>
    </subcellularLocation>
</comment>
<comment type="catalytic activity">
    <reaction evidence="6 7">
        <text>(S)-lactate + NAD(+) = pyruvate + NADH + H(+)</text>
        <dbReference type="Rhea" id="RHEA:23444"/>
        <dbReference type="ChEBI" id="CHEBI:15361"/>
        <dbReference type="ChEBI" id="CHEBI:15378"/>
        <dbReference type="ChEBI" id="CHEBI:16651"/>
        <dbReference type="ChEBI" id="CHEBI:57540"/>
        <dbReference type="ChEBI" id="CHEBI:57945"/>
        <dbReference type="EC" id="1.1.1.27"/>
    </reaction>
</comment>
<organism evidence="12">
    <name type="scientific">Ammonifex degensii</name>
    <dbReference type="NCBI Taxonomy" id="42838"/>
    <lineage>
        <taxon>Bacteria</taxon>
        <taxon>Bacillati</taxon>
        <taxon>Bacillota</taxon>
        <taxon>Clostridia</taxon>
        <taxon>Thermoanaerobacterales</taxon>
        <taxon>Thermoanaerobacteraceae</taxon>
        <taxon>Ammonifex</taxon>
    </lineage>
</organism>
<dbReference type="Gene3D" id="3.40.50.720">
    <property type="entry name" value="NAD(P)-binding Rossmann-like Domain"/>
    <property type="match status" value="1"/>
</dbReference>
<feature type="binding site" evidence="7">
    <location>
        <position position="38"/>
    </location>
    <ligand>
        <name>NAD(+)</name>
        <dbReference type="ChEBI" id="CHEBI:57540"/>
    </ligand>
</feature>
<evidence type="ECO:0000256" key="7">
    <source>
        <dbReference type="HAMAP-Rule" id="MF_00488"/>
    </source>
</evidence>
<dbReference type="EMBL" id="DSMU01000207">
    <property type="protein sequence ID" value="HEL65681.1"/>
    <property type="molecule type" value="Genomic_DNA"/>
</dbReference>
<evidence type="ECO:0000256" key="8">
    <source>
        <dbReference type="PIRSR" id="PIRSR000102-1"/>
    </source>
</evidence>
<dbReference type="InterPro" id="IPR018177">
    <property type="entry name" value="L-lactate_DH_AS"/>
</dbReference>
<feature type="active site" description="Proton acceptor" evidence="7 8">
    <location>
        <position position="173"/>
    </location>
</feature>
<dbReference type="NCBIfam" id="TIGR01771">
    <property type="entry name" value="L-LDH-NAD"/>
    <property type="match status" value="1"/>
</dbReference>
<evidence type="ECO:0000256" key="1">
    <source>
        <dbReference type="ARBA" id="ARBA00004843"/>
    </source>
</evidence>
<feature type="binding site" evidence="7 9">
    <location>
        <begin position="116"/>
        <end position="118"/>
    </location>
    <ligand>
        <name>NAD(+)</name>
        <dbReference type="ChEBI" id="CHEBI:57540"/>
    </ligand>
</feature>
<evidence type="ECO:0000313" key="12">
    <source>
        <dbReference type="EMBL" id="HEL65681.1"/>
    </source>
</evidence>
<comment type="caution">
    <text evidence="7">Lacks conserved residue(s) required for the propagation of feature annotation.</text>
</comment>
<keyword evidence="5 7" id="KW-0520">NAD</keyword>
<dbReference type="SUPFAM" id="SSF56327">
    <property type="entry name" value="LDH C-terminal domain-like"/>
    <property type="match status" value="1"/>
</dbReference>
<dbReference type="SUPFAM" id="SSF51735">
    <property type="entry name" value="NAD(P)-binding Rossmann-fold domains"/>
    <property type="match status" value="1"/>
</dbReference>
<evidence type="ECO:0000256" key="4">
    <source>
        <dbReference type="ARBA" id="ARBA00023002"/>
    </source>
</evidence>
<feature type="binding site" evidence="7">
    <location>
        <position position="226"/>
    </location>
    <ligand>
        <name>substrate</name>
    </ligand>
</feature>
<feature type="binding site" evidence="7">
    <location>
        <begin position="77"/>
        <end position="78"/>
    </location>
    <ligand>
        <name>NAD(+)</name>
        <dbReference type="ChEBI" id="CHEBI:57540"/>
    </ligand>
</feature>
<dbReference type="PIRSF" id="PIRSF000102">
    <property type="entry name" value="Lac_mal_DH"/>
    <property type="match status" value="1"/>
</dbReference>
<dbReference type="GO" id="GO:0004459">
    <property type="term" value="F:L-lactate dehydrogenase (NAD+) activity"/>
    <property type="evidence" value="ECO:0007669"/>
    <property type="project" value="UniProtKB-UniRule"/>
</dbReference>
<dbReference type="InterPro" id="IPR036291">
    <property type="entry name" value="NAD(P)-bd_dom_sf"/>
</dbReference>
<feature type="binding site" evidence="7">
    <location>
        <position position="166"/>
    </location>
    <ligand>
        <name>beta-D-fructose 1,6-bisphosphate</name>
        <dbReference type="ChEBI" id="CHEBI:32966"/>
        <note>allosteric activator</note>
    </ligand>
</feature>
<feature type="modified residue" description="Phosphotyrosine" evidence="7">
    <location>
        <position position="217"/>
    </location>
</feature>
<dbReference type="GO" id="GO:0006089">
    <property type="term" value="P:lactate metabolic process"/>
    <property type="evidence" value="ECO:0007669"/>
    <property type="project" value="TreeGrafter"/>
</dbReference>
<keyword evidence="4 7" id="KW-0560">Oxidoreductase</keyword>
<feature type="binding site" evidence="9">
    <location>
        <begin position="8"/>
        <end position="13"/>
    </location>
    <ligand>
        <name>NAD(+)</name>
        <dbReference type="ChEBI" id="CHEBI:57540"/>
    </ligand>
</feature>
<dbReference type="PANTHER" id="PTHR43128:SF16">
    <property type="entry name" value="L-LACTATE DEHYDROGENASE"/>
    <property type="match status" value="1"/>
</dbReference>
<dbReference type="PANTHER" id="PTHR43128">
    <property type="entry name" value="L-2-HYDROXYCARBOXYLATE DEHYDROGENASE (NAD(P)(+))"/>
    <property type="match status" value="1"/>
</dbReference>
<dbReference type="InterPro" id="IPR022383">
    <property type="entry name" value="Lactate/malate_DH_C"/>
</dbReference>
<dbReference type="InterPro" id="IPR001557">
    <property type="entry name" value="L-lactate/malate_DH"/>
</dbReference>
<evidence type="ECO:0000256" key="6">
    <source>
        <dbReference type="ARBA" id="ARBA00049258"/>
    </source>
</evidence>
<evidence type="ECO:0000256" key="2">
    <source>
        <dbReference type="ARBA" id="ARBA00006054"/>
    </source>
</evidence>
<evidence type="ECO:0000256" key="3">
    <source>
        <dbReference type="ARBA" id="ARBA00012967"/>
    </source>
</evidence>
<feature type="binding site" evidence="7 9">
    <location>
        <position position="33"/>
    </location>
    <ligand>
        <name>NAD(+)</name>
        <dbReference type="ChEBI" id="CHEBI:57540"/>
    </ligand>
</feature>
<feature type="binding site" evidence="7">
    <location>
        <position position="63"/>
    </location>
    <ligand>
        <name>NAD(+)</name>
        <dbReference type="ChEBI" id="CHEBI:57540"/>
    </ligand>
</feature>
<proteinExistence type="inferred from homology"/>
<comment type="caution">
    <text evidence="12">The sequence shown here is derived from an EMBL/GenBank/DDBJ whole genome shotgun (WGS) entry which is preliminary data.</text>
</comment>
<keyword evidence="7" id="KW-0021">Allosteric enzyme</keyword>
<feature type="binding site" evidence="7">
    <location>
        <position position="86"/>
    </location>
    <ligand>
        <name>substrate</name>
    </ligand>
</feature>
<evidence type="ECO:0000259" key="10">
    <source>
        <dbReference type="Pfam" id="PF00056"/>
    </source>
</evidence>
<evidence type="ECO:0000259" key="11">
    <source>
        <dbReference type="Pfam" id="PF02866"/>
    </source>
</evidence>
<feature type="binding site" evidence="7">
    <location>
        <position position="151"/>
    </location>
    <ligand>
        <name>beta-D-fructose 1,6-bisphosphate</name>
        <dbReference type="ChEBI" id="CHEBI:32966"/>
        <note>allosteric activator</note>
    </ligand>
</feature>
<keyword evidence="7" id="KW-0963">Cytoplasm</keyword>
<dbReference type="Gene3D" id="3.90.110.10">
    <property type="entry name" value="Lactate dehydrogenase/glycoside hydrolase, family 4, C-terminal"/>
    <property type="match status" value="1"/>
</dbReference>
<dbReference type="PROSITE" id="PS00064">
    <property type="entry name" value="L_LDH"/>
    <property type="match status" value="1"/>
</dbReference>
<dbReference type="GO" id="GO:0005737">
    <property type="term" value="C:cytoplasm"/>
    <property type="evidence" value="ECO:0007669"/>
    <property type="project" value="UniProtKB-SubCell"/>
</dbReference>
<gene>
    <name evidence="7" type="primary">ldh</name>
    <name evidence="12" type="ORF">ENQ34_03235</name>
</gene>
<comment type="activity regulation">
    <text evidence="7">Allosterically activated by fructose 1,6-bisphosphate (FBP).</text>
</comment>
<name>A0A7C2J066_9THEO</name>
<dbReference type="InterPro" id="IPR001236">
    <property type="entry name" value="Lactate/malate_DH_N"/>
</dbReference>
<keyword evidence="7" id="KW-0597">Phosphoprotein</keyword>
<dbReference type="PRINTS" id="PR00086">
    <property type="entry name" value="LLDHDRGNASE"/>
</dbReference>
<dbReference type="CDD" id="cd05292">
    <property type="entry name" value="LDH_2"/>
    <property type="match status" value="1"/>
</dbReference>
<feature type="binding site" evidence="7">
    <location>
        <position position="12"/>
    </location>
    <ligand>
        <name>NAD(+)</name>
        <dbReference type="ChEBI" id="CHEBI:57540"/>
    </ligand>
</feature>
<feature type="binding site" evidence="7">
    <location>
        <begin position="146"/>
        <end position="149"/>
    </location>
    <ligand>
        <name>substrate</name>
    </ligand>
</feature>
<dbReference type="AlphaFoldDB" id="A0A7C2J066"/>
<dbReference type="InterPro" id="IPR015955">
    <property type="entry name" value="Lactate_DH/Glyco_Ohase_4_C"/>
</dbReference>
<dbReference type="InterPro" id="IPR011304">
    <property type="entry name" value="L-lactate_DH"/>
</dbReference>